<dbReference type="eggNOG" id="ENOG5032TY6">
    <property type="taxonomic scope" value="Bacteria"/>
</dbReference>
<name>Q1ATN5_RUBXD</name>
<evidence type="ECO:0000313" key="2">
    <source>
        <dbReference type="EMBL" id="ABG05243.1"/>
    </source>
</evidence>
<gene>
    <name evidence="2" type="ordered locus">Rxyl_2314</name>
</gene>
<dbReference type="HOGENOM" id="CLU_167596_0_0_11"/>
<organism evidence="2 3">
    <name type="scientific">Rubrobacter xylanophilus (strain DSM 9941 / JCM 11954 / NBRC 16129 / PRD-1)</name>
    <dbReference type="NCBI Taxonomy" id="266117"/>
    <lineage>
        <taxon>Bacteria</taxon>
        <taxon>Bacillati</taxon>
        <taxon>Actinomycetota</taxon>
        <taxon>Rubrobacteria</taxon>
        <taxon>Rubrobacterales</taxon>
        <taxon>Rubrobacteraceae</taxon>
        <taxon>Rubrobacter</taxon>
    </lineage>
</organism>
<evidence type="ECO:0000259" key="1">
    <source>
        <dbReference type="Pfam" id="PF02211"/>
    </source>
</evidence>
<dbReference type="PhylomeDB" id="Q1ATN5"/>
<dbReference type="SUPFAM" id="SSF50090">
    <property type="entry name" value="Electron transport accessory proteins"/>
    <property type="match status" value="1"/>
</dbReference>
<feature type="domain" description="Nitrile hydratase beta subunit" evidence="1">
    <location>
        <begin position="7"/>
        <end position="95"/>
    </location>
</feature>
<dbReference type="InterPro" id="IPR024690">
    <property type="entry name" value="CN_hydtase_beta_dom_C"/>
</dbReference>
<accession>Q1ATN5</accession>
<dbReference type="AlphaFoldDB" id="Q1ATN5"/>
<dbReference type="RefSeq" id="WP_011565257.1">
    <property type="nucleotide sequence ID" value="NC_008148.1"/>
</dbReference>
<dbReference type="Pfam" id="PF02211">
    <property type="entry name" value="NHase_beta_C"/>
    <property type="match status" value="1"/>
</dbReference>
<dbReference type="KEGG" id="rxy:Rxyl_2314"/>
<keyword evidence="3" id="KW-1185">Reference proteome</keyword>
<evidence type="ECO:0000313" key="3">
    <source>
        <dbReference type="Proteomes" id="UP000006637"/>
    </source>
</evidence>
<sequence length="97" mass="10810">MGGAVSPFEPGDRVRVLDLGKPGHVRTPRYVRGKTGRVERALGEFRNPEDLAYGGDGLPRCGLYRVAFDQRELWEGYEGPAGDSLYVDVYEHWLEGA</sequence>
<dbReference type="Gene3D" id="2.30.30.50">
    <property type="match status" value="1"/>
</dbReference>
<dbReference type="EMBL" id="CP000386">
    <property type="protein sequence ID" value="ABG05243.1"/>
    <property type="molecule type" value="Genomic_DNA"/>
</dbReference>
<dbReference type="Proteomes" id="UP000006637">
    <property type="component" value="Chromosome"/>
</dbReference>
<reference evidence="2 3" key="1">
    <citation type="submission" date="2006-06" db="EMBL/GenBank/DDBJ databases">
        <title>Complete sequence of Rubrobacter xylanophilus DSM 9941.</title>
        <authorList>
            <consortium name="US DOE Joint Genome Institute"/>
            <person name="Copeland A."/>
            <person name="Lucas S."/>
            <person name="Lapidus A."/>
            <person name="Barry K."/>
            <person name="Detter J.C."/>
            <person name="Glavina del Rio T."/>
            <person name="Hammon N."/>
            <person name="Israni S."/>
            <person name="Dalin E."/>
            <person name="Tice H."/>
            <person name="Pitluck S."/>
            <person name="Munk A.C."/>
            <person name="Brettin T."/>
            <person name="Bruce D."/>
            <person name="Han C."/>
            <person name="Tapia R."/>
            <person name="Gilna P."/>
            <person name="Schmutz J."/>
            <person name="Larimer F."/>
            <person name="Land M."/>
            <person name="Hauser L."/>
            <person name="Kyrpides N."/>
            <person name="Lykidis A."/>
            <person name="da Costa M.S."/>
            <person name="Rainey F.A."/>
            <person name="Empadinhas N."/>
            <person name="Jolivet E."/>
            <person name="Battista J.R."/>
            <person name="Richardson P."/>
        </authorList>
    </citation>
    <scope>NUCLEOTIDE SEQUENCE [LARGE SCALE GENOMIC DNA]</scope>
    <source>
        <strain evidence="3">DSM 9941 / NBRC 16129 / PRD-1</strain>
    </source>
</reference>
<protein>
    <submittedName>
        <fullName evidence="2">Putative ScnA-like protein</fullName>
    </submittedName>
</protein>
<dbReference type="InterPro" id="IPR008990">
    <property type="entry name" value="Elect_transpt_acc-like_dom_sf"/>
</dbReference>
<proteinExistence type="predicted"/>
<dbReference type="STRING" id="266117.Rxyl_2314"/>